<feature type="domain" description="N-acetyltransferase" evidence="1">
    <location>
        <begin position="2"/>
        <end position="156"/>
    </location>
</feature>
<dbReference type="GO" id="GO:0016747">
    <property type="term" value="F:acyltransferase activity, transferring groups other than amino-acyl groups"/>
    <property type="evidence" value="ECO:0007669"/>
    <property type="project" value="InterPro"/>
</dbReference>
<name>A0AAE2UY47_AGRVI</name>
<sequence>MIEFTGMSEEDYSHYLNYFIADYAAEIALNYNVAEGEALKRAEHEIAKSLPHGPKTSGHALLNIVDKQQQAIGYLWYRFDETAKSVFILDFYLFPTHRGKGQGKQALAALETLLAEEGYLEIKLRVAADNDRARHIYEYGGFRVTGVNMAKQIRAS</sequence>
<evidence type="ECO:0000259" key="1">
    <source>
        <dbReference type="PROSITE" id="PS51186"/>
    </source>
</evidence>
<proteinExistence type="predicted"/>
<evidence type="ECO:0000313" key="2">
    <source>
        <dbReference type="EMBL" id="MBF2716794.1"/>
    </source>
</evidence>
<organism evidence="2 3">
    <name type="scientific">Agrobacterium vitis</name>
    <name type="common">Rhizobium vitis</name>
    <dbReference type="NCBI Taxonomy" id="373"/>
    <lineage>
        <taxon>Bacteria</taxon>
        <taxon>Pseudomonadati</taxon>
        <taxon>Pseudomonadota</taxon>
        <taxon>Alphaproteobacteria</taxon>
        <taxon>Hyphomicrobiales</taxon>
        <taxon>Rhizobiaceae</taxon>
        <taxon>Rhizobium/Agrobacterium group</taxon>
        <taxon>Agrobacterium</taxon>
    </lineage>
</organism>
<dbReference type="InterPro" id="IPR016181">
    <property type="entry name" value="Acyl_CoA_acyltransferase"/>
</dbReference>
<comment type="caution">
    <text evidence="2">The sequence shown here is derived from an EMBL/GenBank/DDBJ whole genome shotgun (WGS) entry which is preliminary data.</text>
</comment>
<dbReference type="Gene3D" id="3.40.630.30">
    <property type="match status" value="1"/>
</dbReference>
<gene>
    <name evidence="2" type="ORF">IEI95_021510</name>
</gene>
<accession>A0AAE2UY47</accession>
<dbReference type="Pfam" id="PF00583">
    <property type="entry name" value="Acetyltransf_1"/>
    <property type="match status" value="1"/>
</dbReference>
<dbReference type="InterPro" id="IPR000182">
    <property type="entry name" value="GNAT_dom"/>
</dbReference>
<dbReference type="EMBL" id="JACXXJ020000005">
    <property type="protein sequence ID" value="MBF2716794.1"/>
    <property type="molecule type" value="Genomic_DNA"/>
</dbReference>
<dbReference type="PROSITE" id="PS51186">
    <property type="entry name" value="GNAT"/>
    <property type="match status" value="1"/>
</dbReference>
<dbReference type="SUPFAM" id="SSF55729">
    <property type="entry name" value="Acyl-CoA N-acyltransferases (Nat)"/>
    <property type="match status" value="1"/>
</dbReference>
<dbReference type="Proteomes" id="UP000655037">
    <property type="component" value="Unassembled WGS sequence"/>
</dbReference>
<evidence type="ECO:0000313" key="3">
    <source>
        <dbReference type="Proteomes" id="UP000655037"/>
    </source>
</evidence>
<protein>
    <submittedName>
        <fullName evidence="2">GNAT family N-acetyltransferase</fullName>
    </submittedName>
</protein>
<dbReference type="RefSeq" id="WP_194416987.1">
    <property type="nucleotide sequence ID" value="NZ_JACXXJ020000005.1"/>
</dbReference>
<dbReference type="AlphaFoldDB" id="A0AAE2UY47"/>
<reference evidence="2" key="1">
    <citation type="submission" date="2020-11" db="EMBL/GenBank/DDBJ databases">
        <title>Agrobacterium vitis strain K377 genome.</title>
        <authorList>
            <person name="Xi H."/>
        </authorList>
    </citation>
    <scope>NUCLEOTIDE SEQUENCE</scope>
    <source>
        <strain evidence="2">K377</strain>
    </source>
</reference>